<evidence type="ECO:0000313" key="5">
    <source>
        <dbReference type="Proteomes" id="UP000770785"/>
    </source>
</evidence>
<keyword evidence="5" id="KW-1185">Reference proteome</keyword>
<evidence type="ECO:0000256" key="1">
    <source>
        <dbReference type="HAMAP-Rule" id="MF_00991"/>
    </source>
</evidence>
<dbReference type="GO" id="GO:0016798">
    <property type="term" value="F:hydrolase activity, acting on glycosyl bonds"/>
    <property type="evidence" value="ECO:0007669"/>
    <property type="project" value="UniProtKB-KW"/>
</dbReference>
<sequence>MNKPFRVLLSAATPFEIAPTLDWLRSAADGARENVLLFPTVEVEVFFTGVGLPATAFALGRWIGTGGKADLAIQAGIGGAIDRNLQLGEVVQIISECFGDVGAEERDGRWLSLGDIGLPPGGVFGQDECLKLPEGTGLTPFKSAEGISVSQVTGTEQSLMRLRTRWPTAQVESMEGAAFFRACLEEGMVPVQIRSISNYVEARDRSRWEMALAIRTLNDALGKLIGGFINR</sequence>
<comment type="function">
    <text evidence="1">Catalyzes the hydrolysis of futalosine (FL) to dehypoxanthine futalosine (DHFL) and hypoxanthine, a step in the biosynthesis of menaquinone (MK, vitamin K2).</text>
</comment>
<dbReference type="PANTHER" id="PTHR46832:SF2">
    <property type="entry name" value="FUTALOSINE HYDROLASE"/>
    <property type="match status" value="1"/>
</dbReference>
<comment type="pathway">
    <text evidence="1">Quinol/quinone metabolism; menaquinone biosynthesis.</text>
</comment>
<dbReference type="InterPro" id="IPR000845">
    <property type="entry name" value="Nucleoside_phosphorylase_d"/>
</dbReference>
<proteinExistence type="inferred from homology"/>
<keyword evidence="1" id="KW-0474">Menaquinone biosynthesis</keyword>
<keyword evidence="4" id="KW-0326">Glycosidase</keyword>
<comment type="catalytic activity">
    <reaction evidence="1">
        <text>futalosine + H2O = dehypoxanthine futalosine + hypoxanthine</text>
        <dbReference type="Rhea" id="RHEA:25904"/>
        <dbReference type="ChEBI" id="CHEBI:15377"/>
        <dbReference type="ChEBI" id="CHEBI:17368"/>
        <dbReference type="ChEBI" id="CHEBI:58863"/>
        <dbReference type="ChEBI" id="CHEBI:58864"/>
        <dbReference type="EC" id="3.2.2.26"/>
    </reaction>
</comment>
<dbReference type="InterPro" id="IPR019963">
    <property type="entry name" value="FL_hydrolase_MqnB"/>
</dbReference>
<protein>
    <recommendedName>
        <fullName evidence="1 2">Futalosine hydrolase</fullName>
        <shortName evidence="1">FL hydrolase</shortName>
        <ecNumber evidence="1 2">3.2.2.26</ecNumber>
    </recommendedName>
    <alternativeName>
        <fullName evidence="1">Futalosine nucleosidase</fullName>
    </alternativeName>
    <alternativeName>
        <fullName evidence="1">Menaquinone biosynthetic enzyme MqnB</fullName>
    </alternativeName>
</protein>
<reference evidence="4 5" key="1">
    <citation type="submission" date="2020-03" db="EMBL/GenBank/DDBJ databases">
        <title>Genomic Encyclopedia of Type Strains, Phase IV (KMG-IV): sequencing the most valuable type-strain genomes for metagenomic binning, comparative biology and taxonomic classification.</title>
        <authorList>
            <person name="Goeker M."/>
        </authorList>
    </citation>
    <scope>NUCLEOTIDE SEQUENCE [LARGE SCALE GENOMIC DNA]</scope>
    <source>
        <strain evidence="4 5">DSM 105096</strain>
    </source>
</reference>
<dbReference type="Pfam" id="PF01048">
    <property type="entry name" value="PNP_UDP_1"/>
    <property type="match status" value="1"/>
</dbReference>
<dbReference type="Proteomes" id="UP000770785">
    <property type="component" value="Unassembled WGS sequence"/>
</dbReference>
<name>A0ABX0X6H8_9BACT</name>
<dbReference type="RefSeq" id="WP_168035637.1">
    <property type="nucleotide sequence ID" value="NZ_JAATJH010000001.1"/>
</dbReference>
<dbReference type="NCBIfam" id="TIGR03664">
    <property type="entry name" value="fut_nucase"/>
    <property type="match status" value="1"/>
</dbReference>
<keyword evidence="1 4" id="KW-0378">Hydrolase</keyword>
<evidence type="ECO:0000313" key="4">
    <source>
        <dbReference type="EMBL" id="NJC24834.1"/>
    </source>
</evidence>
<dbReference type="EC" id="3.2.2.26" evidence="1 2"/>
<dbReference type="Gene3D" id="3.40.50.1580">
    <property type="entry name" value="Nucleoside phosphorylase domain"/>
    <property type="match status" value="1"/>
</dbReference>
<feature type="domain" description="Nucleoside phosphorylase" evidence="3">
    <location>
        <begin position="40"/>
        <end position="219"/>
    </location>
</feature>
<accession>A0ABX0X6H8</accession>
<dbReference type="InterPro" id="IPR035994">
    <property type="entry name" value="Nucleoside_phosphorylase_sf"/>
</dbReference>
<dbReference type="EMBL" id="JAATJH010000001">
    <property type="protein sequence ID" value="NJC24834.1"/>
    <property type="molecule type" value="Genomic_DNA"/>
</dbReference>
<dbReference type="HAMAP" id="MF_00991">
    <property type="entry name" value="MqnB"/>
    <property type="match status" value="1"/>
</dbReference>
<dbReference type="SUPFAM" id="SSF53167">
    <property type="entry name" value="Purine and uridine phosphorylases"/>
    <property type="match status" value="1"/>
</dbReference>
<organism evidence="4 5">
    <name type="scientific">Neolewinella antarctica</name>
    <dbReference type="NCBI Taxonomy" id="442734"/>
    <lineage>
        <taxon>Bacteria</taxon>
        <taxon>Pseudomonadati</taxon>
        <taxon>Bacteroidota</taxon>
        <taxon>Saprospiria</taxon>
        <taxon>Saprospirales</taxon>
        <taxon>Lewinellaceae</taxon>
        <taxon>Neolewinella</taxon>
    </lineage>
</organism>
<dbReference type="PANTHER" id="PTHR46832">
    <property type="entry name" value="5'-METHYLTHIOADENOSINE/S-ADENOSYLHOMOCYSTEINE NUCLEOSIDASE"/>
    <property type="match status" value="1"/>
</dbReference>
<gene>
    <name evidence="1" type="primary">mqnB</name>
    <name evidence="4" type="ORF">GGR27_000315</name>
</gene>
<evidence type="ECO:0000259" key="3">
    <source>
        <dbReference type="Pfam" id="PF01048"/>
    </source>
</evidence>
<comment type="similarity">
    <text evidence="1">Belongs to the PNP/UDP phosphorylase family. Futalosine hydrolase subfamily.</text>
</comment>
<evidence type="ECO:0000256" key="2">
    <source>
        <dbReference type="NCBIfam" id="TIGR03664"/>
    </source>
</evidence>
<comment type="caution">
    <text evidence="4">The sequence shown here is derived from an EMBL/GenBank/DDBJ whole genome shotgun (WGS) entry which is preliminary data.</text>
</comment>